<evidence type="ECO:0000259" key="1">
    <source>
        <dbReference type="Pfam" id="PF03992"/>
    </source>
</evidence>
<dbReference type="KEGG" id="svo:SVI_4205"/>
<dbReference type="OrthoDB" id="2627153at2"/>
<evidence type="ECO:0008006" key="5">
    <source>
        <dbReference type="Google" id="ProtNLM"/>
    </source>
</evidence>
<name>D4ZEB5_SHEVD</name>
<dbReference type="HOGENOM" id="CLU_114411_0_0_6"/>
<gene>
    <name evidence="3" type="ordered locus">SVI_4205</name>
</gene>
<feature type="domain" description="DUF4937" evidence="2">
    <location>
        <begin position="2"/>
        <end position="88"/>
    </location>
</feature>
<proteinExistence type="predicted"/>
<protein>
    <recommendedName>
        <fullName evidence="5">DUF4937 domain-containing protein</fullName>
    </recommendedName>
</protein>
<dbReference type="SUPFAM" id="SSF54909">
    <property type="entry name" value="Dimeric alpha+beta barrel"/>
    <property type="match status" value="2"/>
</dbReference>
<dbReference type="InterPro" id="IPR032555">
    <property type="entry name" value="DUF4937"/>
</dbReference>
<dbReference type="AlphaFoldDB" id="D4ZEB5"/>
<evidence type="ECO:0000259" key="2">
    <source>
        <dbReference type="Pfam" id="PF16291"/>
    </source>
</evidence>
<evidence type="ECO:0000313" key="3">
    <source>
        <dbReference type="EMBL" id="BAJ04176.1"/>
    </source>
</evidence>
<sequence>MIAKYIRCDVTSQMRPEFSKGQGLWQETAPCDGFISQLGGWERTTGKAIILALWRDMNSIQAFMTLEHDVIAENTNQAGTYSAISVSYLQAVMTIPGSIERSEDRQADCGFMRIADCQVSPTKADLFIQEQQDLWNPGMQKLEGFLGGHLWQFIHEPQRYLVTSYWLSEEDHDDYVRDHFPLLKQQAASKIIATISGHQVQTEKSWKITL</sequence>
<dbReference type="Pfam" id="PF03992">
    <property type="entry name" value="ABM"/>
    <property type="match status" value="1"/>
</dbReference>
<dbReference type="InterPro" id="IPR007138">
    <property type="entry name" value="ABM_dom"/>
</dbReference>
<dbReference type="Gene3D" id="3.30.70.100">
    <property type="match status" value="1"/>
</dbReference>
<keyword evidence="4" id="KW-1185">Reference proteome</keyword>
<dbReference type="Pfam" id="PF16291">
    <property type="entry name" value="DUF4937"/>
    <property type="match status" value="1"/>
</dbReference>
<reference evidence="4" key="1">
    <citation type="journal article" date="2010" name="Mol. Biosyst.">
        <title>Complete genome sequence and comparative analysis of Shewanella violacea, a psychrophilic and piezophilic bacterium from deep sea floor sediments.</title>
        <authorList>
            <person name="Aono E."/>
            <person name="Baba T."/>
            <person name="Ara T."/>
            <person name="Nishi T."/>
            <person name="Nakamichi T."/>
            <person name="Inamoto E."/>
            <person name="Toyonaga H."/>
            <person name="Hasegawa M."/>
            <person name="Takai Y."/>
            <person name="Okumura Y."/>
            <person name="Baba M."/>
            <person name="Tomita M."/>
            <person name="Kato C."/>
            <person name="Oshima T."/>
            <person name="Nakasone K."/>
            <person name="Mori H."/>
        </authorList>
    </citation>
    <scope>NUCLEOTIDE SEQUENCE [LARGE SCALE GENOMIC DNA]</scope>
    <source>
        <strain evidence="4">JCM 10179 / CIP 106290 / LMG 19151 / DSS12</strain>
    </source>
</reference>
<evidence type="ECO:0000313" key="4">
    <source>
        <dbReference type="Proteomes" id="UP000002350"/>
    </source>
</evidence>
<dbReference type="InterPro" id="IPR011008">
    <property type="entry name" value="Dimeric_a/b-barrel"/>
</dbReference>
<organism evidence="3 4">
    <name type="scientific">Shewanella violacea (strain JCM 10179 / CIP 106290 / LMG 19151 / DSS12)</name>
    <dbReference type="NCBI Taxonomy" id="637905"/>
    <lineage>
        <taxon>Bacteria</taxon>
        <taxon>Pseudomonadati</taxon>
        <taxon>Pseudomonadota</taxon>
        <taxon>Gammaproteobacteria</taxon>
        <taxon>Alteromonadales</taxon>
        <taxon>Shewanellaceae</taxon>
        <taxon>Shewanella</taxon>
    </lineage>
</organism>
<feature type="domain" description="ABM" evidence="1">
    <location>
        <begin position="112"/>
        <end position="176"/>
    </location>
</feature>
<dbReference type="Proteomes" id="UP000002350">
    <property type="component" value="Chromosome"/>
</dbReference>
<accession>D4ZEB5</accession>
<dbReference type="EMBL" id="AP011177">
    <property type="protein sequence ID" value="BAJ04176.1"/>
    <property type="molecule type" value="Genomic_DNA"/>
</dbReference>
<dbReference type="RefSeq" id="WP_013053460.1">
    <property type="nucleotide sequence ID" value="NC_014012.1"/>
</dbReference>
<dbReference type="eggNOG" id="COG2329">
    <property type="taxonomic scope" value="Bacteria"/>
</dbReference>